<dbReference type="InterPro" id="IPR004360">
    <property type="entry name" value="Glyas_Fos-R_dOase_dom"/>
</dbReference>
<dbReference type="Proteomes" id="UP000827889">
    <property type="component" value="Chromosome 4"/>
</dbReference>
<dbReference type="PANTHER" id="PTHR46142">
    <property type="match status" value="1"/>
</dbReference>
<sequence>MENPLQLKSLNHISLVCRSLERSIDFYQNVLGFVPIRRPGSFDFEGAWLFNYGIGIHLLETEDPHRMPAAGGINPKDNHISFQCESMVAVEKKLEEMEIEYVKSRVEEGGIEVDQIFFHDPDGSMIEVCNCDNLPIVALDGNGDAPVPQCLRVNCNVERQLQQPQRPATVTL</sequence>
<accession>A0A8B8N8F1</accession>
<reference evidence="3" key="1">
    <citation type="submission" date="2025-08" db="UniProtKB">
        <authorList>
            <consortium name="RefSeq"/>
        </authorList>
    </citation>
    <scope>IDENTIFICATION</scope>
    <source>
        <tissue evidence="3">Leaf</tissue>
    </source>
</reference>
<dbReference type="PROSITE" id="PS51819">
    <property type="entry name" value="VOC"/>
    <property type="match status" value="1"/>
</dbReference>
<evidence type="ECO:0000259" key="1">
    <source>
        <dbReference type="PROSITE" id="PS51819"/>
    </source>
</evidence>
<dbReference type="PANTHER" id="PTHR46142:SF14">
    <property type="entry name" value="METHYLMALONYL-COA EPIMERASE, MITOCHONDRIAL-LIKE"/>
    <property type="match status" value="1"/>
</dbReference>
<dbReference type="Pfam" id="PF00903">
    <property type="entry name" value="Glyoxalase"/>
    <property type="match status" value="1"/>
</dbReference>
<dbReference type="RefSeq" id="XP_030518712.2">
    <property type="nucleotide sequence ID" value="XM_030662852.2"/>
</dbReference>
<dbReference type="KEGG" id="rarg:115732188"/>
<protein>
    <submittedName>
        <fullName evidence="3">Glyoxylase I 4-like</fullName>
    </submittedName>
</protein>
<dbReference type="InterPro" id="IPR037523">
    <property type="entry name" value="VOC_core"/>
</dbReference>
<keyword evidence="2" id="KW-1185">Reference proteome</keyword>
<dbReference type="Gene3D" id="3.10.180.10">
    <property type="entry name" value="2,3-Dihydroxybiphenyl 1,2-Dioxygenase, domain 1"/>
    <property type="match status" value="1"/>
</dbReference>
<proteinExistence type="predicted"/>
<gene>
    <name evidence="3" type="primary">LOC115732188</name>
</gene>
<dbReference type="InterPro" id="IPR029068">
    <property type="entry name" value="Glyas_Bleomycin-R_OHBP_Dase"/>
</dbReference>
<feature type="domain" description="VOC" evidence="1">
    <location>
        <begin position="9"/>
        <end position="131"/>
    </location>
</feature>
<dbReference type="AlphaFoldDB" id="A0A8B8N8F1"/>
<organism evidence="2 3">
    <name type="scientific">Rhodamnia argentea</name>
    <dbReference type="NCBI Taxonomy" id="178133"/>
    <lineage>
        <taxon>Eukaryota</taxon>
        <taxon>Viridiplantae</taxon>
        <taxon>Streptophyta</taxon>
        <taxon>Embryophyta</taxon>
        <taxon>Tracheophyta</taxon>
        <taxon>Spermatophyta</taxon>
        <taxon>Magnoliopsida</taxon>
        <taxon>eudicotyledons</taxon>
        <taxon>Gunneridae</taxon>
        <taxon>Pentapetalae</taxon>
        <taxon>rosids</taxon>
        <taxon>malvids</taxon>
        <taxon>Myrtales</taxon>
        <taxon>Myrtaceae</taxon>
        <taxon>Myrtoideae</taxon>
        <taxon>Myrteae</taxon>
        <taxon>Australasian group</taxon>
        <taxon>Rhodamnia</taxon>
    </lineage>
</organism>
<name>A0A8B8N8F1_9MYRT</name>
<dbReference type="CDD" id="cd07245">
    <property type="entry name" value="VOC_like"/>
    <property type="match status" value="1"/>
</dbReference>
<evidence type="ECO:0000313" key="2">
    <source>
        <dbReference type="Proteomes" id="UP000827889"/>
    </source>
</evidence>
<dbReference type="SUPFAM" id="SSF54593">
    <property type="entry name" value="Glyoxalase/Bleomycin resistance protein/Dihydroxybiphenyl dioxygenase"/>
    <property type="match status" value="1"/>
</dbReference>
<evidence type="ECO:0000313" key="3">
    <source>
        <dbReference type="RefSeq" id="XP_030518712.2"/>
    </source>
</evidence>
<dbReference type="GeneID" id="115732188"/>